<keyword evidence="2" id="KW-1185">Reference proteome</keyword>
<dbReference type="Proteomes" id="UP000799324">
    <property type="component" value="Unassembled WGS sequence"/>
</dbReference>
<protein>
    <submittedName>
        <fullName evidence="1">Uncharacterized protein</fullName>
    </submittedName>
</protein>
<accession>A0A6A6SJX2</accession>
<evidence type="ECO:0000313" key="1">
    <source>
        <dbReference type="EMBL" id="KAF2647702.1"/>
    </source>
</evidence>
<proteinExistence type="predicted"/>
<evidence type="ECO:0000313" key="2">
    <source>
        <dbReference type="Proteomes" id="UP000799324"/>
    </source>
</evidence>
<dbReference type="AlphaFoldDB" id="A0A6A6SJX2"/>
<sequence length="115" mass="13219">MEDECEMLRRQVAPLEDERTTTMNNYLFTLNVPDEIGGRAFKRTIVCMRCYQKGLDCNNDFTCPHCKKAGVGCVRARCFHYRPGKCKRANCKKWHEDDSVSTIIAERGHMGKGPE</sequence>
<dbReference type="EMBL" id="MU004590">
    <property type="protein sequence ID" value="KAF2647702.1"/>
    <property type="molecule type" value="Genomic_DNA"/>
</dbReference>
<organism evidence="1 2">
    <name type="scientific">Lophiostoma macrostomum CBS 122681</name>
    <dbReference type="NCBI Taxonomy" id="1314788"/>
    <lineage>
        <taxon>Eukaryota</taxon>
        <taxon>Fungi</taxon>
        <taxon>Dikarya</taxon>
        <taxon>Ascomycota</taxon>
        <taxon>Pezizomycotina</taxon>
        <taxon>Dothideomycetes</taxon>
        <taxon>Pleosporomycetidae</taxon>
        <taxon>Pleosporales</taxon>
        <taxon>Lophiostomataceae</taxon>
        <taxon>Lophiostoma</taxon>
    </lineage>
</organism>
<gene>
    <name evidence="1" type="ORF">K491DRAFT_723199</name>
</gene>
<name>A0A6A6SJX2_9PLEO</name>
<reference evidence="1" key="1">
    <citation type="journal article" date="2020" name="Stud. Mycol.">
        <title>101 Dothideomycetes genomes: a test case for predicting lifestyles and emergence of pathogens.</title>
        <authorList>
            <person name="Haridas S."/>
            <person name="Albert R."/>
            <person name="Binder M."/>
            <person name="Bloem J."/>
            <person name="Labutti K."/>
            <person name="Salamov A."/>
            <person name="Andreopoulos B."/>
            <person name="Baker S."/>
            <person name="Barry K."/>
            <person name="Bills G."/>
            <person name="Bluhm B."/>
            <person name="Cannon C."/>
            <person name="Castanera R."/>
            <person name="Culley D."/>
            <person name="Daum C."/>
            <person name="Ezra D."/>
            <person name="Gonzalez J."/>
            <person name="Henrissat B."/>
            <person name="Kuo A."/>
            <person name="Liang C."/>
            <person name="Lipzen A."/>
            <person name="Lutzoni F."/>
            <person name="Magnuson J."/>
            <person name="Mondo S."/>
            <person name="Nolan M."/>
            <person name="Ohm R."/>
            <person name="Pangilinan J."/>
            <person name="Park H.-J."/>
            <person name="Ramirez L."/>
            <person name="Alfaro M."/>
            <person name="Sun H."/>
            <person name="Tritt A."/>
            <person name="Yoshinaga Y."/>
            <person name="Zwiers L.-H."/>
            <person name="Turgeon B."/>
            <person name="Goodwin S."/>
            <person name="Spatafora J."/>
            <person name="Crous P."/>
            <person name="Grigoriev I."/>
        </authorList>
    </citation>
    <scope>NUCLEOTIDE SEQUENCE</scope>
    <source>
        <strain evidence="1">CBS 122681</strain>
    </source>
</reference>